<proteinExistence type="predicted"/>
<reference evidence="7" key="1">
    <citation type="journal article" date="2020" name="Stud. Mycol.">
        <title>101 Dothideomycetes genomes: a test case for predicting lifestyles and emergence of pathogens.</title>
        <authorList>
            <person name="Haridas S."/>
            <person name="Albert R."/>
            <person name="Binder M."/>
            <person name="Bloem J."/>
            <person name="Labutti K."/>
            <person name="Salamov A."/>
            <person name="Andreopoulos B."/>
            <person name="Baker S."/>
            <person name="Barry K."/>
            <person name="Bills G."/>
            <person name="Bluhm B."/>
            <person name="Cannon C."/>
            <person name="Castanera R."/>
            <person name="Culley D."/>
            <person name="Daum C."/>
            <person name="Ezra D."/>
            <person name="Gonzalez J."/>
            <person name="Henrissat B."/>
            <person name="Kuo A."/>
            <person name="Liang C."/>
            <person name="Lipzen A."/>
            <person name="Lutzoni F."/>
            <person name="Magnuson J."/>
            <person name="Mondo S."/>
            <person name="Nolan M."/>
            <person name="Ohm R."/>
            <person name="Pangilinan J."/>
            <person name="Park H.-J."/>
            <person name="Ramirez L."/>
            <person name="Alfaro M."/>
            <person name="Sun H."/>
            <person name="Tritt A."/>
            <person name="Yoshinaga Y."/>
            <person name="Zwiers L.-H."/>
            <person name="Turgeon B."/>
            <person name="Goodwin S."/>
            <person name="Spatafora J."/>
            <person name="Crous P."/>
            <person name="Grigoriev I."/>
        </authorList>
    </citation>
    <scope>NUCLEOTIDE SEQUENCE</scope>
    <source>
        <strain evidence="7">CBS 115976</strain>
    </source>
</reference>
<evidence type="ECO:0000313" key="7">
    <source>
        <dbReference type="EMBL" id="KAF2674526.1"/>
    </source>
</evidence>
<name>A0A6A6URY9_9PEZI</name>
<feature type="region of interest" description="Disordered" evidence="5">
    <location>
        <begin position="981"/>
        <end position="1005"/>
    </location>
</feature>
<protein>
    <recommendedName>
        <fullName evidence="6">ZZ-type domain-containing protein</fullName>
    </recommendedName>
</protein>
<dbReference type="Gene3D" id="3.30.60.90">
    <property type="match status" value="4"/>
</dbReference>
<dbReference type="AlphaFoldDB" id="A0A6A6URY9"/>
<sequence length="1005" mass="109120">MASPTSSTPVGPDTAISIKITVNGIPKKFKLPLADLVPGILPAKLRNILAIAENQAAVFERFSDSSASYVNLDPSNLHAYRTLYRAAKAKLKLRMRATVGPPPPSVYPGILNETINSLANLDFGSQSTLTSIAGPSGSQSSIRTFINPPPVVTSSAPAIVSDSASTSTSTVAQAIANAMFVSSPSVAAAAAPAESAKPTSPPALFNGPSGEQKLKIESPSSTGLAGLHILKDLNKDSRASNATRYPYYPTVKDFKSHPAFSGCGPTKTVQSPCLRMSDPQHLPPGSTYSWTVYCNECNATMLEEHYHCNICENGDYDLCSKCLGNGKHCLDDNHWLIKRNMQSGKVVNATTEKLASKAKSEASSKEMPGAYTEEKKLEEPIPAEIPTRTCNCCVKVFNEDAFVTCVNCEDYDLCIECLEDSKHGHHPGHSFSPVSRNLVMSVNASGLCKAGRNVHHAAICDNCNNAIVGVRHKCLTCPDWDFCSGCIVKASTAHPGHRFAPVYESIPPEHFHYSPSHVGVFCDGPLCKNKNAYISGVRYKCAVCPDVDFCANCEAVPRLEHNRTHPLLKFRTPVRGCSITTLVGEENLRQQAQQAEQASTTQIRTVAEVKPTDAPLKSLKEKIEIKHLLSEPIKEKVIPQVKEEIKVEKAANIGDLRAFFIRDTISDGTTFAPEMQFVQVWTVENPGPHDWPAGCSVRYVGGDNMLNVDDSHPSSDADFSKATESNVIRRPVKVGENISFRVLMKAPKREGVAISYWRLKSADGTPFGHRLWCHINVAQSAALPVEKESTPEPEVGRLGNHENFLRLFLADQMKRTEPIPVATETPTAEGSRESVSKLINSDPRLSLMREQLRLKMRTRIRQEILDRNKAHEAGLTALANAQNPTKRDPIAIKVEDAKPVELAVEPPAAAELSSSKMIFPTLEKESPVSSTHEDVIPTKAATSENVIASSGPSVPEAAPVSSPTTEVVELFDDAESVSLIDESEDNGFLTEEEYDILDASDEEAA</sequence>
<dbReference type="PANTHER" id="PTHR20930:SF0">
    <property type="entry name" value="PROTEIN ILRUN"/>
    <property type="match status" value="1"/>
</dbReference>
<dbReference type="InterPro" id="IPR013783">
    <property type="entry name" value="Ig-like_fold"/>
</dbReference>
<dbReference type="InterPro" id="IPR000433">
    <property type="entry name" value="Znf_ZZ"/>
</dbReference>
<evidence type="ECO:0000256" key="5">
    <source>
        <dbReference type="SAM" id="MobiDB-lite"/>
    </source>
</evidence>
<dbReference type="InterPro" id="IPR032350">
    <property type="entry name" value="Nbr1_FW"/>
</dbReference>
<dbReference type="PANTHER" id="PTHR20930">
    <property type="entry name" value="OVARIAN CARCINOMA ANTIGEN CA125-RELATED"/>
    <property type="match status" value="1"/>
</dbReference>
<dbReference type="EMBL" id="MU004230">
    <property type="protein sequence ID" value="KAF2674526.1"/>
    <property type="molecule type" value="Genomic_DNA"/>
</dbReference>
<organism evidence="7 8">
    <name type="scientific">Microthyrium microscopicum</name>
    <dbReference type="NCBI Taxonomy" id="703497"/>
    <lineage>
        <taxon>Eukaryota</taxon>
        <taxon>Fungi</taxon>
        <taxon>Dikarya</taxon>
        <taxon>Ascomycota</taxon>
        <taxon>Pezizomycotina</taxon>
        <taxon>Dothideomycetes</taxon>
        <taxon>Dothideomycetes incertae sedis</taxon>
        <taxon>Microthyriales</taxon>
        <taxon>Microthyriaceae</taxon>
        <taxon>Microthyrium</taxon>
    </lineage>
</organism>
<dbReference type="GO" id="GO:0008270">
    <property type="term" value="F:zinc ion binding"/>
    <property type="evidence" value="ECO:0007669"/>
    <property type="project" value="UniProtKB-KW"/>
</dbReference>
<keyword evidence="1" id="KW-0479">Metal-binding</keyword>
<dbReference type="SUPFAM" id="SSF57850">
    <property type="entry name" value="RING/U-box"/>
    <property type="match status" value="4"/>
</dbReference>
<gene>
    <name evidence="7" type="ORF">BT63DRAFT_408708</name>
</gene>
<dbReference type="Gene3D" id="2.60.40.10">
    <property type="entry name" value="Immunoglobulins"/>
    <property type="match status" value="1"/>
</dbReference>
<dbReference type="SMART" id="SM00291">
    <property type="entry name" value="ZnF_ZZ"/>
    <property type="match status" value="4"/>
</dbReference>
<evidence type="ECO:0000256" key="1">
    <source>
        <dbReference type="ARBA" id="ARBA00022723"/>
    </source>
</evidence>
<evidence type="ECO:0000259" key="6">
    <source>
        <dbReference type="PROSITE" id="PS50135"/>
    </source>
</evidence>
<evidence type="ECO:0000313" key="8">
    <source>
        <dbReference type="Proteomes" id="UP000799302"/>
    </source>
</evidence>
<dbReference type="Pfam" id="PF00569">
    <property type="entry name" value="ZZ"/>
    <property type="match status" value="2"/>
</dbReference>
<keyword evidence="2 4" id="KW-0863">Zinc-finger</keyword>
<accession>A0A6A6URY9</accession>
<evidence type="ECO:0000256" key="2">
    <source>
        <dbReference type="ARBA" id="ARBA00022771"/>
    </source>
</evidence>
<dbReference type="CDD" id="cd14947">
    <property type="entry name" value="NBR1_like"/>
    <property type="match status" value="1"/>
</dbReference>
<keyword evidence="8" id="KW-1185">Reference proteome</keyword>
<dbReference type="CDD" id="cd02340">
    <property type="entry name" value="ZZ_NBR1_like"/>
    <property type="match status" value="2"/>
</dbReference>
<feature type="domain" description="ZZ-type" evidence="6">
    <location>
        <begin position="522"/>
        <end position="575"/>
    </location>
</feature>
<dbReference type="Pfam" id="PF16158">
    <property type="entry name" value="N_BRCA1_IG"/>
    <property type="match status" value="1"/>
</dbReference>
<dbReference type="PROSITE" id="PS50135">
    <property type="entry name" value="ZF_ZZ_2"/>
    <property type="match status" value="1"/>
</dbReference>
<evidence type="ECO:0000256" key="4">
    <source>
        <dbReference type="PROSITE-ProRule" id="PRU00228"/>
    </source>
</evidence>
<evidence type="ECO:0000256" key="3">
    <source>
        <dbReference type="ARBA" id="ARBA00022833"/>
    </source>
</evidence>
<dbReference type="InterPro" id="IPR043145">
    <property type="entry name" value="Znf_ZZ_sf"/>
</dbReference>
<dbReference type="CDD" id="cd02249">
    <property type="entry name" value="ZZ"/>
    <property type="match status" value="1"/>
</dbReference>
<dbReference type="Proteomes" id="UP000799302">
    <property type="component" value="Unassembled WGS sequence"/>
</dbReference>
<dbReference type="OrthoDB" id="661148at2759"/>
<keyword evidence="3" id="KW-0862">Zinc</keyword>